<dbReference type="Proteomes" id="UP000035929">
    <property type="component" value="Unassembled WGS sequence"/>
</dbReference>
<evidence type="ECO:0000256" key="5">
    <source>
        <dbReference type="ARBA" id="ARBA00022764"/>
    </source>
</evidence>
<evidence type="ECO:0000256" key="3">
    <source>
        <dbReference type="ARBA" id="ARBA00022679"/>
    </source>
</evidence>
<dbReference type="RefSeq" id="WP_048466038.1">
    <property type="nucleotide sequence ID" value="NZ_LABX01000182.1"/>
</dbReference>
<dbReference type="OrthoDB" id="5243588at2"/>
<keyword evidence="5" id="KW-0574">Periplasm</keyword>
<evidence type="ECO:0000313" key="8">
    <source>
        <dbReference type="EMBL" id="KMO30178.1"/>
    </source>
</evidence>
<gene>
    <name evidence="8" type="ORF">VP06_22685</name>
</gene>
<evidence type="ECO:0000256" key="2">
    <source>
        <dbReference type="ARBA" id="ARBA00005182"/>
    </source>
</evidence>
<keyword evidence="4" id="KW-0732">Signal</keyword>
<evidence type="ECO:0000256" key="4">
    <source>
        <dbReference type="ARBA" id="ARBA00022729"/>
    </source>
</evidence>
<dbReference type="Pfam" id="PF16822">
    <property type="entry name" value="ALGX"/>
    <property type="match status" value="1"/>
</dbReference>
<keyword evidence="3" id="KW-0808">Transferase</keyword>
<accession>A0A0J6S9W9</accession>
<dbReference type="AlphaFoldDB" id="A0A0J6S9W9"/>
<proteinExistence type="predicted"/>
<dbReference type="GO" id="GO:0016740">
    <property type="term" value="F:transferase activity"/>
    <property type="evidence" value="ECO:0007669"/>
    <property type="project" value="UniProtKB-KW"/>
</dbReference>
<organism evidence="8 9">
    <name type="scientific">Methylobacterium aquaticum</name>
    <dbReference type="NCBI Taxonomy" id="270351"/>
    <lineage>
        <taxon>Bacteria</taxon>
        <taxon>Pseudomonadati</taxon>
        <taxon>Pseudomonadota</taxon>
        <taxon>Alphaproteobacteria</taxon>
        <taxon>Hyphomicrobiales</taxon>
        <taxon>Methylobacteriaceae</taxon>
        <taxon>Methylobacterium</taxon>
    </lineage>
</organism>
<evidence type="ECO:0000313" key="9">
    <source>
        <dbReference type="Proteomes" id="UP000035929"/>
    </source>
</evidence>
<dbReference type="PATRIC" id="fig|270351.6.peg.2412"/>
<sequence length="313" mass="34584">MFHIGRDGWLFLTGGSNGAADLYRTNPAVWRMLRGWRRLLLARAARAEGLGLHYLHLVSPEKLSVYDQLFVGRGPVRAARSPARRLGRLVRLSAAGRRLWVDALAPLRAARDGPALYHRTDTHWTSHGTFIAYRTLCTACGATPLDDLLATRPGITATGVMDLGEKLQFPVPETRTVHLIPQRARIAEQSPLHALAERYPALDLHTGVAVGTRNDHPAADPRRLLLFGSSYSGYGPSGLTAMLAETFRSVHFVWSAEIDWPLVARLRPDLVVTESAERYMARLPGDRFDVARYQEEAIARLLAAHPGLAALNP</sequence>
<keyword evidence="6" id="KW-0016">Alginate biosynthesis</keyword>
<reference evidence="8 9" key="1">
    <citation type="submission" date="2015-03" db="EMBL/GenBank/DDBJ databases">
        <title>Genome sequencing of Methylobacterium aquaticum DSM16371 type strain.</title>
        <authorList>
            <person name="Chaudhry V."/>
            <person name="Patil P.B."/>
        </authorList>
    </citation>
    <scope>NUCLEOTIDE SEQUENCE [LARGE SCALE GENOMIC DNA]</scope>
    <source>
        <strain evidence="8 9">DSM 16371</strain>
    </source>
</reference>
<evidence type="ECO:0000256" key="6">
    <source>
        <dbReference type="ARBA" id="ARBA00022841"/>
    </source>
</evidence>
<comment type="pathway">
    <text evidence="2">Glycan biosynthesis; alginate biosynthesis.</text>
</comment>
<name>A0A0J6S9W9_9HYPH</name>
<evidence type="ECO:0000256" key="1">
    <source>
        <dbReference type="ARBA" id="ARBA00004418"/>
    </source>
</evidence>
<feature type="domain" description="AlgX/AlgJ SGNH hydrolase-like" evidence="7">
    <location>
        <begin position="4"/>
        <end position="151"/>
    </location>
</feature>
<dbReference type="EMBL" id="LABX01000182">
    <property type="protein sequence ID" value="KMO30178.1"/>
    <property type="molecule type" value="Genomic_DNA"/>
</dbReference>
<dbReference type="GO" id="GO:0042121">
    <property type="term" value="P:alginic acid biosynthetic process"/>
    <property type="evidence" value="ECO:0007669"/>
    <property type="project" value="UniProtKB-UniPathway"/>
</dbReference>
<protein>
    <recommendedName>
        <fullName evidence="7">AlgX/AlgJ SGNH hydrolase-like domain-containing protein</fullName>
    </recommendedName>
</protein>
<dbReference type="UniPathway" id="UPA00286"/>
<dbReference type="InterPro" id="IPR031811">
    <property type="entry name" value="ALGX/ALGJ_SGNH-like"/>
</dbReference>
<dbReference type="GO" id="GO:0042597">
    <property type="term" value="C:periplasmic space"/>
    <property type="evidence" value="ECO:0007669"/>
    <property type="project" value="UniProtKB-SubCell"/>
</dbReference>
<comment type="caution">
    <text evidence="8">The sequence shown here is derived from an EMBL/GenBank/DDBJ whole genome shotgun (WGS) entry which is preliminary data.</text>
</comment>
<comment type="subcellular location">
    <subcellularLocation>
        <location evidence="1">Periplasm</location>
    </subcellularLocation>
</comment>
<evidence type="ECO:0000259" key="7">
    <source>
        <dbReference type="Pfam" id="PF16822"/>
    </source>
</evidence>